<feature type="transmembrane region" description="Helical" evidence="10">
    <location>
        <begin position="766"/>
        <end position="784"/>
    </location>
</feature>
<dbReference type="SMART" id="SM00382">
    <property type="entry name" value="AAA"/>
    <property type="match status" value="2"/>
</dbReference>
<dbReference type="Gene3D" id="3.40.50.300">
    <property type="entry name" value="P-loop containing nucleotide triphosphate hydrolases"/>
    <property type="match status" value="2"/>
</dbReference>
<dbReference type="Pfam" id="PF06472">
    <property type="entry name" value="ABC_membrane_2"/>
    <property type="match status" value="2"/>
</dbReference>
<evidence type="ECO:0000259" key="11">
    <source>
        <dbReference type="PROSITE" id="PS50893"/>
    </source>
</evidence>
<dbReference type="CDD" id="cd03223">
    <property type="entry name" value="ABCD_peroxisomal_ALDP"/>
    <property type="match status" value="2"/>
</dbReference>
<evidence type="ECO:0000256" key="10">
    <source>
        <dbReference type="SAM" id="Phobius"/>
    </source>
</evidence>
<dbReference type="GO" id="GO:0016887">
    <property type="term" value="F:ATP hydrolysis activity"/>
    <property type="evidence" value="ECO:0007669"/>
    <property type="project" value="InterPro"/>
</dbReference>
<dbReference type="InterPro" id="IPR017871">
    <property type="entry name" value="ABC_transporter-like_CS"/>
</dbReference>
<feature type="domain" description="ABC transporter" evidence="11">
    <location>
        <begin position="884"/>
        <end position="1121"/>
    </location>
</feature>
<keyword evidence="5" id="KW-0067">ATP-binding</keyword>
<dbReference type="InterPro" id="IPR003593">
    <property type="entry name" value="AAA+_ATPase"/>
</dbReference>
<evidence type="ECO:0000256" key="6">
    <source>
        <dbReference type="ARBA" id="ARBA00022989"/>
    </source>
</evidence>
<evidence type="ECO:0000256" key="8">
    <source>
        <dbReference type="SAM" id="Coils"/>
    </source>
</evidence>
<dbReference type="GO" id="GO:0140359">
    <property type="term" value="F:ABC-type transporter activity"/>
    <property type="evidence" value="ECO:0007669"/>
    <property type="project" value="InterPro"/>
</dbReference>
<dbReference type="SUPFAM" id="SSF90123">
    <property type="entry name" value="ABC transporter transmembrane region"/>
    <property type="match status" value="1"/>
</dbReference>
<feature type="transmembrane region" description="Helical" evidence="10">
    <location>
        <begin position="692"/>
        <end position="713"/>
    </location>
</feature>
<feature type="transmembrane region" description="Helical" evidence="10">
    <location>
        <begin position="576"/>
        <end position="603"/>
    </location>
</feature>
<keyword evidence="6 10" id="KW-1133">Transmembrane helix</keyword>
<dbReference type="InterPro" id="IPR036640">
    <property type="entry name" value="ABC1_TM_sf"/>
</dbReference>
<feature type="coiled-coil region" evidence="8">
    <location>
        <begin position="852"/>
        <end position="879"/>
    </location>
</feature>
<evidence type="ECO:0000259" key="12">
    <source>
        <dbReference type="PROSITE" id="PS50929"/>
    </source>
</evidence>
<reference evidence="13" key="1">
    <citation type="journal article" date="2020" name="J. Eukaryot. Microbiol.">
        <title>De novo Sequencing, Assembly and Annotation of the Transcriptome for the Free-Living Testate Amoeba Arcella intermedia.</title>
        <authorList>
            <person name="Ribeiro G.M."/>
            <person name="Porfirio-Sousa A.L."/>
            <person name="Maurer-Alcala X.X."/>
            <person name="Katz L.A."/>
            <person name="Lahr D.J.G."/>
        </authorList>
    </citation>
    <scope>NUCLEOTIDE SEQUENCE</scope>
</reference>
<dbReference type="PROSITE" id="PS50929">
    <property type="entry name" value="ABC_TM1F"/>
    <property type="match status" value="1"/>
</dbReference>
<dbReference type="GO" id="GO:0016020">
    <property type="term" value="C:membrane"/>
    <property type="evidence" value="ECO:0007669"/>
    <property type="project" value="InterPro"/>
</dbReference>
<feature type="domain" description="ABC transmembrane type-1" evidence="12">
    <location>
        <begin position="24"/>
        <end position="224"/>
    </location>
</feature>
<evidence type="ECO:0000256" key="1">
    <source>
        <dbReference type="ARBA" id="ARBA00008575"/>
    </source>
</evidence>
<evidence type="ECO:0000313" key="13">
    <source>
        <dbReference type="EMBL" id="NDV29155.1"/>
    </source>
</evidence>
<evidence type="ECO:0000256" key="9">
    <source>
        <dbReference type="SAM" id="MobiDB-lite"/>
    </source>
</evidence>
<accession>A0A6B2KX08</accession>
<feature type="transmembrane region" description="Helical" evidence="10">
    <location>
        <begin position="665"/>
        <end position="686"/>
    </location>
</feature>
<keyword evidence="8" id="KW-0175">Coiled coil</keyword>
<feature type="domain" description="ABC transporter" evidence="11">
    <location>
        <begin position="260"/>
        <end position="483"/>
    </location>
</feature>
<evidence type="ECO:0000256" key="4">
    <source>
        <dbReference type="ARBA" id="ARBA00022741"/>
    </source>
</evidence>
<evidence type="ECO:0000256" key="7">
    <source>
        <dbReference type="ARBA" id="ARBA00023136"/>
    </source>
</evidence>
<dbReference type="PANTHER" id="PTHR11384:SF59">
    <property type="entry name" value="LYSOSOMAL COBALAMIN TRANSPORTER ABCD4"/>
    <property type="match status" value="1"/>
</dbReference>
<proteinExistence type="inferred from homology"/>
<dbReference type="Pfam" id="PF00005">
    <property type="entry name" value="ABC_tran"/>
    <property type="match status" value="2"/>
</dbReference>
<feature type="transmembrane region" description="Helical" evidence="10">
    <location>
        <begin position="79"/>
        <end position="96"/>
    </location>
</feature>
<feature type="compositionally biased region" description="Acidic residues" evidence="9">
    <location>
        <begin position="1128"/>
        <end position="1137"/>
    </location>
</feature>
<dbReference type="InterPro" id="IPR003439">
    <property type="entry name" value="ABC_transporter-like_ATP-bd"/>
</dbReference>
<feature type="transmembrane region" description="Helical" evidence="10">
    <location>
        <begin position="533"/>
        <end position="556"/>
    </location>
</feature>
<keyword evidence="3 10" id="KW-0812">Transmembrane</keyword>
<evidence type="ECO:0000256" key="3">
    <source>
        <dbReference type="ARBA" id="ARBA00022692"/>
    </source>
</evidence>
<comment type="similarity">
    <text evidence="1">Belongs to the ABC transporter superfamily. ABCD family. Peroxisomal fatty acyl CoA transporter (TC 3.A.1.203) subfamily.</text>
</comment>
<protein>
    <recommendedName>
        <fullName evidence="14">ABC transporter domain-containing protein</fullName>
    </recommendedName>
</protein>
<feature type="region of interest" description="Disordered" evidence="9">
    <location>
        <begin position="1097"/>
        <end position="1137"/>
    </location>
</feature>
<dbReference type="SUPFAM" id="SSF52540">
    <property type="entry name" value="P-loop containing nucleoside triphosphate hydrolases"/>
    <property type="match status" value="2"/>
</dbReference>
<sequence length="1137" mass="128726">MRVNITRAVNREFLKDTNPWTLVYHESYKLDNPDQRIANDIDAATTSFVRIVTIGTKGLTLLIYLTYSYNAIAGPKATAVIYCISIGLMVMYRLLLKPLAKYTFEQERLEGDFRYAHARIRDYAEAISFYEGEPMEKAHALTAFERVLANQKQLAKWATLFGIYVSLNQWIPNLTALCTNAIFLWEIPMDPDMLANLYLVAANYAGSVMTSFSDLMNLGIDFASYSGNLNRIIELDERITFLSATAETRKPTIHYNQKFISFQNVTCVTPQKNTLVKNLNLEVQKGKNVIITGPSGCGKSSLLRCMVGLWRCEGEITRPEEYGKGVLFLPQKSYLVKGSLRDQVIYPDTVAQVSDDILLSYLERANIDSIFVQFGGWDTVQEWEKVLSPGEQQRLIFARLFYHRPQFAVLDEATSALDASNERRLYKRCLELKITIISVAHKVSLRQYHDISLHFDGIGGYKISPITEEEKEKARMDKQWVTLEKQPGLLDLHARDTTLESTFFHKRRVKDGSNYIVRLFRIWRRMHCHEGPLISSIMLFFIVAIPIILSVGTSSWPVLLDPVLQAVITIDRDSFAYWFPLLSCAVLGTFILLPIGIGVSSFLSIRYRKSLMDYLHDLYFSNNQILKLNTKGSEIDNVDQRIAKSTAEVTVSLNPNATTFASLTLLLYSILVQLTNPISAIIFLLSSGLVPVLPAVFIFGVAILAFLLALIFVQFMSRAVENKVKIEGDFRFEMIRLRENAEEVCFNGEDGIRKERVLLDRSFKRVIRASWSWIIATTLFNLFTTLLQQLAVPGALSIILWVIISTGEVYKLDQSVLYGKVASLRNVVANSLISCIGVITILQPLSNNKGNIARIAQLIEAMQKNLQKLENETTHEDRIEGDHYAFENLVCVTPTGRELNRPGITAALKQKEALLIMGPSGSGKSSLIRTLANLWQFSKGTLTHPPKEHTFFLPQKPYMILGTLREQIIYPHTRMLSGGAEDAPSDQRLSKCLEMANLGYLLNRYHLDDEEIWNSVLSPGEQQRLSFARLFYHSPTFAVLDESTNALDPSNESDMYSACRALSISLISVGHRDSLLPYHTLLLLFDGRGGWEWMREAQQDEPGRAVRTKTDGGEDENISRHTDPSVYLDDEETERLV</sequence>
<dbReference type="InterPro" id="IPR050835">
    <property type="entry name" value="ABC_transporter_sub-D"/>
</dbReference>
<dbReference type="EMBL" id="GIBP01000186">
    <property type="protein sequence ID" value="NDV29155.1"/>
    <property type="molecule type" value="Transcribed_RNA"/>
</dbReference>
<dbReference type="PANTHER" id="PTHR11384">
    <property type="entry name" value="ATP-BINDING CASSETTE, SUB-FAMILY D MEMBER"/>
    <property type="match status" value="1"/>
</dbReference>
<dbReference type="InterPro" id="IPR027417">
    <property type="entry name" value="P-loop_NTPase"/>
</dbReference>
<dbReference type="PROSITE" id="PS50893">
    <property type="entry name" value="ABC_TRANSPORTER_2"/>
    <property type="match status" value="2"/>
</dbReference>
<feature type="transmembrane region" description="Helical" evidence="10">
    <location>
        <begin position="48"/>
        <end position="67"/>
    </location>
</feature>
<keyword evidence="2" id="KW-0813">Transport</keyword>
<name>A0A6B2KX08_9EUKA</name>
<dbReference type="InterPro" id="IPR011527">
    <property type="entry name" value="ABC1_TM_dom"/>
</dbReference>
<keyword evidence="7 10" id="KW-0472">Membrane</keyword>
<keyword evidence="4" id="KW-0547">Nucleotide-binding</keyword>
<dbReference type="AlphaFoldDB" id="A0A6B2KX08"/>
<evidence type="ECO:0000256" key="5">
    <source>
        <dbReference type="ARBA" id="ARBA00022840"/>
    </source>
</evidence>
<evidence type="ECO:0000256" key="2">
    <source>
        <dbReference type="ARBA" id="ARBA00022448"/>
    </source>
</evidence>
<feature type="compositionally biased region" description="Basic and acidic residues" evidence="9">
    <location>
        <begin position="1097"/>
        <end position="1123"/>
    </location>
</feature>
<evidence type="ECO:0008006" key="14">
    <source>
        <dbReference type="Google" id="ProtNLM"/>
    </source>
</evidence>
<dbReference type="GO" id="GO:0005524">
    <property type="term" value="F:ATP binding"/>
    <property type="evidence" value="ECO:0007669"/>
    <property type="project" value="UniProtKB-KW"/>
</dbReference>
<organism evidence="13">
    <name type="scientific">Arcella intermedia</name>
    <dbReference type="NCBI Taxonomy" id="1963864"/>
    <lineage>
        <taxon>Eukaryota</taxon>
        <taxon>Amoebozoa</taxon>
        <taxon>Tubulinea</taxon>
        <taxon>Elardia</taxon>
        <taxon>Arcellinida</taxon>
        <taxon>Sphaerothecina</taxon>
        <taxon>Arcellidae</taxon>
        <taxon>Arcella</taxon>
    </lineage>
</organism>
<dbReference type="PROSITE" id="PS00211">
    <property type="entry name" value="ABC_TRANSPORTER_1"/>
    <property type="match status" value="2"/>
</dbReference>